<feature type="region of interest" description="Disordered" evidence="1">
    <location>
        <begin position="302"/>
        <end position="398"/>
    </location>
</feature>
<evidence type="ECO:0000313" key="2">
    <source>
        <dbReference type="EMBL" id="TWP43216.1"/>
    </source>
</evidence>
<feature type="compositionally biased region" description="Pro residues" evidence="1">
    <location>
        <begin position="309"/>
        <end position="318"/>
    </location>
</feature>
<dbReference type="EMBL" id="VOBR01000070">
    <property type="protein sequence ID" value="TWP43216.1"/>
    <property type="molecule type" value="Genomic_DNA"/>
</dbReference>
<comment type="caution">
    <text evidence="2">The sequence shown here is derived from an EMBL/GenBank/DDBJ whole genome shotgun (WGS) entry which is preliminary data.</text>
</comment>
<evidence type="ECO:0000313" key="3">
    <source>
        <dbReference type="Proteomes" id="UP000316639"/>
    </source>
</evidence>
<accession>A0A563EE84</accession>
<sequence>MRQIDHLARSLILEDLQSARAFDEMRNGGVDGRRLADLQAMLGEWADDLKRITVSDLRRDERDLVEDRVSDIVNNDALLTQSVELDLLQPPDRILDRSYRDFDQGSTEPDPEIDYELPSYDDTFTTQLLPEERRQQLDQLAKSMVLADLQRSDDFNALLEQVSPEELSRLEKQFEGVVAGRASLSLDDLTDAERLYVDRARTEVVDESTLLTQALLDLDDDLDSEIAEEIEQVDDVHLISQYDYLWEHSEWTAHGDLSVAEAAHLVSPQHDPFQDNYYTVLPTNYETSLNDSNNVAHAARLVSPRPGHNTPPPLPPKPVELQFQGPSLPPKPIDLVPPPVPPKIPIERSSADFSPDSVAAAAWSRSPGYVSGEASVGVASSAAPAASGPAAAPTRQAR</sequence>
<organism evidence="2 3">
    <name type="scientific">Lentzea tibetensis</name>
    <dbReference type="NCBI Taxonomy" id="2591470"/>
    <lineage>
        <taxon>Bacteria</taxon>
        <taxon>Bacillati</taxon>
        <taxon>Actinomycetota</taxon>
        <taxon>Actinomycetes</taxon>
        <taxon>Pseudonocardiales</taxon>
        <taxon>Pseudonocardiaceae</taxon>
        <taxon>Lentzea</taxon>
    </lineage>
</organism>
<keyword evidence="3" id="KW-1185">Reference proteome</keyword>
<gene>
    <name evidence="2" type="ORF">FKR81_42765</name>
</gene>
<feature type="compositionally biased region" description="Pro residues" evidence="1">
    <location>
        <begin position="327"/>
        <end position="344"/>
    </location>
</feature>
<reference evidence="2 3" key="1">
    <citation type="submission" date="2019-07" db="EMBL/GenBank/DDBJ databases">
        <title>Lentzea xizangensis sp. nov., isolated from Qinghai-Tibetan Plateau Soils.</title>
        <authorList>
            <person name="Huang J."/>
        </authorList>
    </citation>
    <scope>NUCLEOTIDE SEQUENCE [LARGE SCALE GENOMIC DNA]</scope>
    <source>
        <strain evidence="2 3">FXJ1.1311</strain>
    </source>
</reference>
<dbReference type="RefSeq" id="WP_146361292.1">
    <property type="nucleotide sequence ID" value="NZ_VOBR01000070.1"/>
</dbReference>
<dbReference type="Proteomes" id="UP000316639">
    <property type="component" value="Unassembled WGS sequence"/>
</dbReference>
<name>A0A563EE84_9PSEU</name>
<dbReference type="AlphaFoldDB" id="A0A563EE84"/>
<proteinExistence type="predicted"/>
<feature type="compositionally biased region" description="Low complexity" evidence="1">
    <location>
        <begin position="370"/>
        <end position="398"/>
    </location>
</feature>
<evidence type="ECO:0000256" key="1">
    <source>
        <dbReference type="SAM" id="MobiDB-lite"/>
    </source>
</evidence>
<protein>
    <submittedName>
        <fullName evidence="2">Uncharacterized protein</fullName>
    </submittedName>
</protein>